<dbReference type="NCBIfam" id="NF041043">
    <property type="entry name" value="BPSS1780_fam"/>
    <property type="match status" value="1"/>
</dbReference>
<feature type="transmembrane region" description="Helical" evidence="2">
    <location>
        <begin position="52"/>
        <end position="70"/>
    </location>
</feature>
<evidence type="ECO:0000256" key="2">
    <source>
        <dbReference type="SAM" id="Phobius"/>
    </source>
</evidence>
<feature type="transmembrane region" description="Helical" evidence="2">
    <location>
        <begin position="147"/>
        <end position="169"/>
    </location>
</feature>
<feature type="transmembrane region" description="Helical" evidence="2">
    <location>
        <begin position="27"/>
        <end position="46"/>
    </location>
</feature>
<evidence type="ECO:0000256" key="1">
    <source>
        <dbReference type="SAM" id="MobiDB-lite"/>
    </source>
</evidence>
<evidence type="ECO:0000313" key="3">
    <source>
        <dbReference type="EMBL" id="SEN09428.1"/>
    </source>
</evidence>
<reference evidence="3 4" key="1">
    <citation type="submission" date="2016-10" db="EMBL/GenBank/DDBJ databases">
        <authorList>
            <person name="de Groot N.N."/>
        </authorList>
    </citation>
    <scope>NUCLEOTIDE SEQUENCE [LARGE SCALE GENOMIC DNA]</scope>
    <source>
        <strain evidence="3 4">Nm22</strain>
    </source>
</reference>
<dbReference type="EMBL" id="FOCP01000007">
    <property type="protein sequence ID" value="SEN09428.1"/>
    <property type="molecule type" value="Genomic_DNA"/>
</dbReference>
<evidence type="ECO:0008006" key="5">
    <source>
        <dbReference type="Google" id="ProtNLM"/>
    </source>
</evidence>
<dbReference type="InterPro" id="IPR047798">
    <property type="entry name" value="BPSS1780-like"/>
</dbReference>
<dbReference type="OrthoDB" id="5298483at2"/>
<dbReference type="AlphaFoldDB" id="A0A1H8DS94"/>
<dbReference type="RefSeq" id="WP_090630292.1">
    <property type="nucleotide sequence ID" value="NZ_FOCP01000007.1"/>
</dbReference>
<organism evidence="3 4">
    <name type="scientific">Nitrosomonas marina</name>
    <dbReference type="NCBI Taxonomy" id="917"/>
    <lineage>
        <taxon>Bacteria</taxon>
        <taxon>Pseudomonadati</taxon>
        <taxon>Pseudomonadota</taxon>
        <taxon>Betaproteobacteria</taxon>
        <taxon>Nitrosomonadales</taxon>
        <taxon>Nitrosomonadaceae</taxon>
        <taxon>Nitrosomonas</taxon>
    </lineage>
</organism>
<feature type="transmembrane region" description="Helical" evidence="2">
    <location>
        <begin position="210"/>
        <end position="229"/>
    </location>
</feature>
<name>A0A1H8DS94_9PROT</name>
<protein>
    <recommendedName>
        <fullName evidence="5">Transmembrane protein</fullName>
    </recommendedName>
</protein>
<gene>
    <name evidence="3" type="ORF">SAMN05216325_107137</name>
</gene>
<dbReference type="Proteomes" id="UP000199459">
    <property type="component" value="Unassembled WGS sequence"/>
</dbReference>
<keyword evidence="2" id="KW-0472">Membrane</keyword>
<dbReference type="STRING" id="917.SAMN05216326_13822"/>
<evidence type="ECO:0000313" key="4">
    <source>
        <dbReference type="Proteomes" id="UP000199459"/>
    </source>
</evidence>
<feature type="transmembrane region" description="Helical" evidence="2">
    <location>
        <begin position="181"/>
        <end position="204"/>
    </location>
</feature>
<proteinExistence type="predicted"/>
<keyword evidence="2" id="KW-1133">Transmembrane helix</keyword>
<feature type="transmembrane region" description="Helical" evidence="2">
    <location>
        <begin position="91"/>
        <end position="115"/>
    </location>
</feature>
<keyword evidence="2" id="KW-0812">Transmembrane</keyword>
<feature type="region of interest" description="Disordered" evidence="1">
    <location>
        <begin position="253"/>
        <end position="280"/>
    </location>
</feature>
<accession>A0A1H8DS94</accession>
<sequence>MEIHQLSAKYGWHWIANGFHMFRKAPMIWVLVCFTLLLIAMTLALIPVLGQFIFTLISPVFLAGIMIGCREQEQGRQLEIVHLFIAFKTNVASLVTVGGIYLIGQVLIIGLVMMIGGSQMTDMLLYGKRVDENELITVMDNMLTASLVALLLSIPLMMAAWFSPLLVVFHNLQPIPAMKKSFFACLKNIIPFQLYGILLIIFSIFALMPYGVGLVILIPTIFASIYVSYKNIFLGEEVKISDDFYPKTDYQQANWSDEPDESGPAQKEESDAKSNQSKISVEKSPLEAEGDIVECHQCKILIPKEEAIRFNGRFFCSDEHFREYQDSLDSDTKK</sequence>